<dbReference type="Proteomes" id="UP001244297">
    <property type="component" value="Unassembled WGS sequence"/>
</dbReference>
<comment type="caution">
    <text evidence="1">The sequence shown here is derived from an EMBL/GenBank/DDBJ whole genome shotgun (WGS) entry which is preliminary data.</text>
</comment>
<organism evidence="1 2">
    <name type="scientific">Methylobacterium longum</name>
    <dbReference type="NCBI Taxonomy" id="767694"/>
    <lineage>
        <taxon>Bacteria</taxon>
        <taxon>Pseudomonadati</taxon>
        <taxon>Pseudomonadota</taxon>
        <taxon>Alphaproteobacteria</taxon>
        <taxon>Hyphomicrobiales</taxon>
        <taxon>Methylobacteriaceae</taxon>
        <taxon>Methylobacterium</taxon>
    </lineage>
</organism>
<name>A0ABT8ART0_9HYPH</name>
<keyword evidence="2" id="KW-1185">Reference proteome</keyword>
<dbReference type="EMBL" id="JAUFPT010000058">
    <property type="protein sequence ID" value="MDN3572460.1"/>
    <property type="molecule type" value="Genomic_DNA"/>
</dbReference>
<sequence>MADPRLTPDRDWRGDWRGFARTLLLSVAGLFAGYLALAVPVDPYDTGRSELLARGAVRPQGPRTASAVRGRDPAYTGAVIGNSHIQLIEPAALSRLTGIPFVQLSVPATGPTEQFALLGWYLQHHARPDAIVLSADAFWCADDPSFPSEHGFPYWLIGDWPAYLRGLIRFSAAQETVNRLGWLLSPRRKTAAADGWWDYERNYLSQGFGIDPAKKAALEKPAGPDAEPHHGGPFPIADRLRAELARVPARTPVVVVFPPVYVRAEPPPGSPRARAEAACRAQVRSVLATHPANAVVDWRDGRPGAADPDQFFDQTHYRLPLARALTTDIGAAIVRLRTQMTE</sequence>
<proteinExistence type="predicted"/>
<protein>
    <recommendedName>
        <fullName evidence="3">SGNH/GDSL hydrolase family protein</fullName>
    </recommendedName>
</protein>
<evidence type="ECO:0008006" key="3">
    <source>
        <dbReference type="Google" id="ProtNLM"/>
    </source>
</evidence>
<accession>A0ABT8ART0</accession>
<evidence type="ECO:0000313" key="1">
    <source>
        <dbReference type="EMBL" id="MDN3572460.1"/>
    </source>
</evidence>
<dbReference type="RefSeq" id="WP_238284963.1">
    <property type="nucleotide sequence ID" value="NZ_BPQS01000002.1"/>
</dbReference>
<gene>
    <name evidence="1" type="ORF">QWZ18_17735</name>
</gene>
<evidence type="ECO:0000313" key="2">
    <source>
        <dbReference type="Proteomes" id="UP001244297"/>
    </source>
</evidence>
<reference evidence="2" key="1">
    <citation type="journal article" date="2019" name="Int. J. Syst. Evol. Microbiol.">
        <title>The Global Catalogue of Microorganisms (GCM) 10K type strain sequencing project: providing services to taxonomists for standard genome sequencing and annotation.</title>
        <authorList>
            <consortium name="The Broad Institute Genomics Platform"/>
            <consortium name="The Broad Institute Genome Sequencing Center for Infectious Disease"/>
            <person name="Wu L."/>
            <person name="Ma J."/>
        </authorList>
    </citation>
    <scope>NUCLEOTIDE SEQUENCE [LARGE SCALE GENOMIC DNA]</scope>
    <source>
        <strain evidence="2">CECT 7806</strain>
    </source>
</reference>